<organism evidence="1 2">
    <name type="scientific">Paraburkholderia hiiakae</name>
    <dbReference type="NCBI Taxonomy" id="1081782"/>
    <lineage>
        <taxon>Bacteria</taxon>
        <taxon>Pseudomonadati</taxon>
        <taxon>Pseudomonadota</taxon>
        <taxon>Betaproteobacteria</taxon>
        <taxon>Burkholderiales</taxon>
        <taxon>Burkholderiaceae</taxon>
        <taxon>Paraburkholderia</taxon>
    </lineage>
</organism>
<keyword evidence="2" id="KW-1185">Reference proteome</keyword>
<protein>
    <submittedName>
        <fullName evidence="1">Uncharacterized protein</fullName>
    </submittedName>
</protein>
<evidence type="ECO:0000313" key="2">
    <source>
        <dbReference type="Proteomes" id="UP000656319"/>
    </source>
</evidence>
<sequence>MHQSEQVTLHNWIIVCSDAYMEFTFVPWLGRNVYRRTVDYRDVCLQ</sequence>
<reference evidence="1 2" key="1">
    <citation type="submission" date="2020-10" db="EMBL/GenBank/DDBJ databases">
        <authorList>
            <person name="Peeters C."/>
        </authorList>
    </citation>
    <scope>NUCLEOTIDE SEQUENCE [LARGE SCALE GENOMIC DNA]</scope>
    <source>
        <strain evidence="1 2">LMG 27952</strain>
    </source>
</reference>
<dbReference type="Proteomes" id="UP000656319">
    <property type="component" value="Unassembled WGS sequence"/>
</dbReference>
<comment type="caution">
    <text evidence="1">The sequence shown here is derived from an EMBL/GenBank/DDBJ whole genome shotgun (WGS) entry which is preliminary data.</text>
</comment>
<evidence type="ECO:0000313" key="1">
    <source>
        <dbReference type="EMBL" id="CAD6534036.1"/>
    </source>
</evidence>
<proteinExistence type="predicted"/>
<dbReference type="EMBL" id="CAJHCQ010000006">
    <property type="protein sequence ID" value="CAD6534036.1"/>
    <property type="molecule type" value="Genomic_DNA"/>
</dbReference>
<accession>A0ABN7HT43</accession>
<gene>
    <name evidence="1" type="ORF">LMG27952_02869</name>
</gene>
<name>A0ABN7HT43_9BURK</name>